<keyword evidence="3" id="KW-0812">Transmembrane</keyword>
<reference evidence="4" key="1">
    <citation type="journal article" date="2023" name="Int. J. Syst. Evol. Microbiol.">
        <title>Collibacillus ludicampi gen. nov., sp. nov., a new soil bacterium of the family Alicyclobacillaceae.</title>
        <authorList>
            <person name="Jojima T."/>
            <person name="Ioku Y."/>
            <person name="Fukuta Y."/>
            <person name="Shirasaka N."/>
            <person name="Matsumura Y."/>
            <person name="Mori M."/>
        </authorList>
    </citation>
    <scope>NUCLEOTIDE SEQUENCE</scope>
    <source>
        <strain evidence="4">TP075</strain>
    </source>
</reference>
<keyword evidence="3" id="KW-1133">Transmembrane helix</keyword>
<proteinExistence type="predicted"/>
<dbReference type="Proteomes" id="UP001057291">
    <property type="component" value="Unassembled WGS sequence"/>
</dbReference>
<dbReference type="AlphaFoldDB" id="A0AAV4LAC1"/>
<feature type="transmembrane region" description="Helical" evidence="3">
    <location>
        <begin position="12"/>
        <end position="38"/>
    </location>
</feature>
<organism evidence="4 5">
    <name type="scientific">Collibacillus ludicampi</name>
    <dbReference type="NCBI Taxonomy" id="2771369"/>
    <lineage>
        <taxon>Bacteria</taxon>
        <taxon>Bacillati</taxon>
        <taxon>Bacillota</taxon>
        <taxon>Bacilli</taxon>
        <taxon>Bacillales</taxon>
        <taxon>Alicyclobacillaceae</taxon>
        <taxon>Collibacillus</taxon>
    </lineage>
</organism>
<sequence>MKRIRSKQSGLTLTEMLATISILVVVLGAITTFSWGFLKSYYKNSNSYASKNPVRLLQETIEKNLVSANLVVFDQITLSSGDTAYTLEIDTNAGGYTTFIFTPNDGQVYLANEQVPDGAVVKNYRQFTTLDPNHGFSYQCVDQNGESFSTVSFPLQMDPGDQQAPLLVITLTCTTSDHGQNASFSSTFSVKPIRQVT</sequence>
<dbReference type="GO" id="GO:0009986">
    <property type="term" value="C:cell surface"/>
    <property type="evidence" value="ECO:0007669"/>
    <property type="project" value="UniProtKB-SubCell"/>
</dbReference>
<dbReference type="InterPro" id="IPR012902">
    <property type="entry name" value="N_methyl_site"/>
</dbReference>
<evidence type="ECO:0000313" key="4">
    <source>
        <dbReference type="EMBL" id="GIM44614.1"/>
    </source>
</evidence>
<protein>
    <recommendedName>
        <fullName evidence="6">Prepilin-type N-terminal cleavage/methylation domain-containing protein</fullName>
    </recommendedName>
</protein>
<evidence type="ECO:0000256" key="1">
    <source>
        <dbReference type="ARBA" id="ARBA00004241"/>
    </source>
</evidence>
<comment type="caution">
    <text evidence="4">The sequence shown here is derived from an EMBL/GenBank/DDBJ whole genome shotgun (WGS) entry which is preliminary data.</text>
</comment>
<dbReference type="NCBIfam" id="TIGR02532">
    <property type="entry name" value="IV_pilin_GFxxxE"/>
    <property type="match status" value="1"/>
</dbReference>
<keyword evidence="3" id="KW-0472">Membrane</keyword>
<comment type="subcellular location">
    <subcellularLocation>
        <location evidence="1">Cell surface</location>
    </subcellularLocation>
</comment>
<dbReference type="RefSeq" id="WP_282197884.1">
    <property type="nucleotide sequence ID" value="NZ_BOQE01000001.1"/>
</dbReference>
<keyword evidence="5" id="KW-1185">Reference proteome</keyword>
<keyword evidence="2" id="KW-0178">Competence</keyword>
<dbReference type="GO" id="GO:0030420">
    <property type="term" value="P:establishment of competence for transformation"/>
    <property type="evidence" value="ECO:0007669"/>
    <property type="project" value="UniProtKB-KW"/>
</dbReference>
<gene>
    <name evidence="4" type="ORF">DNHGIG_01630</name>
</gene>
<evidence type="ECO:0000256" key="2">
    <source>
        <dbReference type="ARBA" id="ARBA00023287"/>
    </source>
</evidence>
<dbReference type="EMBL" id="BOQE01000001">
    <property type="protein sequence ID" value="GIM44614.1"/>
    <property type="molecule type" value="Genomic_DNA"/>
</dbReference>
<accession>A0AAV4LAC1</accession>
<dbReference type="Pfam" id="PF07963">
    <property type="entry name" value="N_methyl"/>
    <property type="match status" value="1"/>
</dbReference>
<name>A0AAV4LAC1_9BACL</name>
<evidence type="ECO:0000313" key="5">
    <source>
        <dbReference type="Proteomes" id="UP001057291"/>
    </source>
</evidence>
<evidence type="ECO:0008006" key="6">
    <source>
        <dbReference type="Google" id="ProtNLM"/>
    </source>
</evidence>
<evidence type="ECO:0000256" key="3">
    <source>
        <dbReference type="SAM" id="Phobius"/>
    </source>
</evidence>